<feature type="transmembrane region" description="Helical" evidence="3">
    <location>
        <begin position="20"/>
        <end position="53"/>
    </location>
</feature>
<evidence type="ECO:0000313" key="6">
    <source>
        <dbReference type="Ensembl" id="ENSDCDP00010050995.1"/>
    </source>
</evidence>
<organism evidence="6 7">
    <name type="scientific">Denticeps clupeoides</name>
    <name type="common">denticle herring</name>
    <dbReference type="NCBI Taxonomy" id="299321"/>
    <lineage>
        <taxon>Eukaryota</taxon>
        <taxon>Metazoa</taxon>
        <taxon>Chordata</taxon>
        <taxon>Craniata</taxon>
        <taxon>Vertebrata</taxon>
        <taxon>Euteleostomi</taxon>
        <taxon>Actinopterygii</taxon>
        <taxon>Neopterygii</taxon>
        <taxon>Teleostei</taxon>
        <taxon>Clupei</taxon>
        <taxon>Clupeiformes</taxon>
        <taxon>Denticipitoidei</taxon>
        <taxon>Denticipitidae</taxon>
        <taxon>Denticeps</taxon>
    </lineage>
</organism>
<dbReference type="InterPro" id="IPR003114">
    <property type="entry name" value="Phox_assoc"/>
</dbReference>
<dbReference type="AlphaFoldDB" id="A0AAY4E093"/>
<dbReference type="SMART" id="SM00312">
    <property type="entry name" value="PX"/>
    <property type="match status" value="1"/>
</dbReference>
<evidence type="ECO:0000256" key="1">
    <source>
        <dbReference type="ARBA" id="ARBA00010883"/>
    </source>
</evidence>
<dbReference type="PANTHER" id="PTHR22775">
    <property type="entry name" value="SORTING NEXIN"/>
    <property type="match status" value="1"/>
</dbReference>
<dbReference type="PANTHER" id="PTHR22775:SF33">
    <property type="entry name" value="SNX19A PROTEIN"/>
    <property type="match status" value="1"/>
</dbReference>
<evidence type="ECO:0000259" key="5">
    <source>
        <dbReference type="PROSITE" id="PS51207"/>
    </source>
</evidence>
<dbReference type="Gene3D" id="3.30.1520.10">
    <property type="entry name" value="Phox-like domain"/>
    <property type="match status" value="1"/>
</dbReference>
<dbReference type="Pfam" id="PF02194">
    <property type="entry name" value="PXA"/>
    <property type="match status" value="1"/>
</dbReference>
<evidence type="ECO:0000256" key="3">
    <source>
        <dbReference type="SAM" id="Phobius"/>
    </source>
</evidence>
<proteinExistence type="inferred from homology"/>
<feature type="region of interest" description="Disordered" evidence="2">
    <location>
        <begin position="578"/>
        <end position="602"/>
    </location>
</feature>
<name>A0AAY4E093_9TELE</name>
<reference evidence="6 7" key="1">
    <citation type="submission" date="2020-06" db="EMBL/GenBank/DDBJ databases">
        <authorList>
            <consortium name="Wellcome Sanger Institute Data Sharing"/>
        </authorList>
    </citation>
    <scope>NUCLEOTIDE SEQUENCE [LARGE SCALE GENOMIC DNA]</scope>
</reference>
<comment type="similarity">
    <text evidence="1">Belongs to the sorting nexin family.</text>
</comment>
<dbReference type="PROSITE" id="PS50195">
    <property type="entry name" value="PX"/>
    <property type="match status" value="1"/>
</dbReference>
<dbReference type="GO" id="GO:0035091">
    <property type="term" value="F:phosphatidylinositol binding"/>
    <property type="evidence" value="ECO:0007669"/>
    <property type="project" value="InterPro"/>
</dbReference>
<keyword evidence="7" id="KW-1185">Reference proteome</keyword>
<evidence type="ECO:0000313" key="7">
    <source>
        <dbReference type="Proteomes" id="UP000694580"/>
    </source>
</evidence>
<accession>A0AAY4E093</accession>
<dbReference type="Proteomes" id="UP000694580">
    <property type="component" value="Chromosome 6"/>
</dbReference>
<dbReference type="Pfam" id="PF00787">
    <property type="entry name" value="PX"/>
    <property type="match status" value="1"/>
</dbReference>
<sequence length="874" mass="97860">MELNGRTLQAFLGQWKVLGLAVFLAWLVLFHLLVSAWTLCLFTSVLVVLGSWLGCRVALDANSLLHLEHFVPTWAPPPGQHAADSERWLDWEIHSIVSKAVRDFVSSWYSNLVSKDGEEESEFEEVVREAMLAAAEELKRRAKKVDRRTLAQRVLELCGSHLQSYGCAREQMQLLTKPGCDRKDLWRLYSQADTPHPALASPAAELCYSRALVDLLLQVLVPYPHMETRTGGYMVGELITCNVLLPLVARISNPDWLNHTVVDVFMSSFPMAGTQAEVQVGRTATRREAQQEPSVSDVSSLMHSDHQETSSTPTESSTSLHSLSFSEEFLLDSGNEQFFSDGTDAARFHEDLLRLQPISGLEPLSLDFCGLAFLEEESFGLLGSVKRPPPKGGCPEAPGEMSPSPFSLDPLRSPEGPVVIQNLHIAGTVVAKEQRGSGTHQYTLYTIKYETTGDPECSSQPVAYHMVNRRYSEFINLQARLEEKSDLRKVVKNVKGPKKFFPDLPFGNAEIDKVETRKGYLETYIKQLCSIPETANSEEIQEFLALSTDATMTFEKKQSVPRIDKLVVNAIVDTLKTAFPRPEPQSPTEEVDTDLDGRAQSDSKKIRSRLRFSSKIAPALNVSDLQPRVSYCFSEGSSLLRGLEAFVQEQERLLCGDQWKGSEDGRVPALDQREEEMNLRASDTRPLETVSDIALADVALNVLCLLMKEQWSWLCTENVQKIIRLLFGTCIERWLNMCIARVTSAPCWVIYLRVLQEAVWPGGEPAVVSPPERSPEERRETCQQCLQCLTQLLPEIIPDILGLEKYRLSWEHVLASLQDSSINRHLLYCIFDLLLEFLIPESSDVAFQRSLLPSLSGDVDRAAASPWQPAAPGL</sequence>
<dbReference type="Pfam" id="PF08628">
    <property type="entry name" value="Nexin_C"/>
    <property type="match status" value="1"/>
</dbReference>
<feature type="compositionally biased region" description="Polar residues" evidence="2">
    <location>
        <begin position="291"/>
        <end position="302"/>
    </location>
</feature>
<reference evidence="6" key="2">
    <citation type="submission" date="2025-08" db="UniProtKB">
        <authorList>
            <consortium name="Ensembl"/>
        </authorList>
    </citation>
    <scope>IDENTIFICATION</scope>
</reference>
<feature type="region of interest" description="Disordered" evidence="2">
    <location>
        <begin position="280"/>
        <end position="319"/>
    </location>
</feature>
<feature type="region of interest" description="Disordered" evidence="2">
    <location>
        <begin position="384"/>
        <end position="406"/>
    </location>
</feature>
<evidence type="ECO:0008006" key="8">
    <source>
        <dbReference type="Google" id="ProtNLM"/>
    </source>
</evidence>
<dbReference type="InterPro" id="IPR001683">
    <property type="entry name" value="PX_dom"/>
</dbReference>
<dbReference type="GeneTree" id="ENSGT00950000182856"/>
<dbReference type="InterPro" id="IPR013937">
    <property type="entry name" value="Sorting_nexin_C"/>
</dbReference>
<feature type="compositionally biased region" description="Low complexity" evidence="2">
    <location>
        <begin position="309"/>
        <end position="319"/>
    </location>
</feature>
<reference evidence="6" key="3">
    <citation type="submission" date="2025-09" db="UniProtKB">
        <authorList>
            <consortium name="Ensembl"/>
        </authorList>
    </citation>
    <scope>IDENTIFICATION</scope>
</reference>
<dbReference type="Ensembl" id="ENSDCDT00010061437.1">
    <property type="protein sequence ID" value="ENSDCDP00010050995.1"/>
    <property type="gene ID" value="ENSDCDG00010030122.1"/>
</dbReference>
<protein>
    <recommendedName>
        <fullName evidence="8">Sorting nexin-19</fullName>
    </recommendedName>
</protein>
<dbReference type="SUPFAM" id="SSF64268">
    <property type="entry name" value="PX domain"/>
    <property type="match status" value="1"/>
</dbReference>
<evidence type="ECO:0000259" key="4">
    <source>
        <dbReference type="PROSITE" id="PS50195"/>
    </source>
</evidence>
<keyword evidence="3" id="KW-0812">Transmembrane</keyword>
<evidence type="ECO:0000256" key="2">
    <source>
        <dbReference type="SAM" id="MobiDB-lite"/>
    </source>
</evidence>
<keyword evidence="3" id="KW-0472">Membrane</keyword>
<feature type="domain" description="PX" evidence="4">
    <location>
        <begin position="423"/>
        <end position="551"/>
    </location>
</feature>
<feature type="domain" description="PXA" evidence="5">
    <location>
        <begin position="86"/>
        <end position="269"/>
    </location>
</feature>
<keyword evidence="3" id="KW-1133">Transmembrane helix</keyword>
<gene>
    <name evidence="6" type="primary">snx19a</name>
</gene>
<dbReference type="InterPro" id="IPR036871">
    <property type="entry name" value="PX_dom_sf"/>
</dbReference>
<dbReference type="PROSITE" id="PS51207">
    <property type="entry name" value="PXA"/>
    <property type="match status" value="1"/>
</dbReference>
<dbReference type="SMART" id="SM00313">
    <property type="entry name" value="PXA"/>
    <property type="match status" value="1"/>
</dbReference>